<dbReference type="EMBL" id="JAJNDB010000004">
    <property type="protein sequence ID" value="MCD2195840.1"/>
    <property type="molecule type" value="Genomic_DNA"/>
</dbReference>
<dbReference type="RefSeq" id="WP_230737373.1">
    <property type="nucleotide sequence ID" value="NZ_JAJNDB010000004.1"/>
</dbReference>
<accession>A0ABS8PC36</accession>
<reference evidence="1 2" key="1">
    <citation type="submission" date="2021-11" db="EMBL/GenBank/DDBJ databases">
        <title>Draft genome sequence of Actinomycetospora sp. SF1 isolated from the rhizosphere soil.</title>
        <authorList>
            <person name="Duangmal K."/>
            <person name="Chantavorakit T."/>
        </authorList>
    </citation>
    <scope>NUCLEOTIDE SEQUENCE [LARGE SCALE GENOMIC DNA]</scope>
    <source>
        <strain evidence="1 2">TBRC 5722</strain>
    </source>
</reference>
<evidence type="ECO:0000313" key="1">
    <source>
        <dbReference type="EMBL" id="MCD2195840.1"/>
    </source>
</evidence>
<keyword evidence="2" id="KW-1185">Reference proteome</keyword>
<gene>
    <name evidence="1" type="ORF">LQ327_20925</name>
</gene>
<protein>
    <submittedName>
        <fullName evidence="1">Uncharacterized protein</fullName>
    </submittedName>
</protein>
<comment type="caution">
    <text evidence="1">The sequence shown here is derived from an EMBL/GenBank/DDBJ whole genome shotgun (WGS) entry which is preliminary data.</text>
</comment>
<name>A0ABS8PC36_9PSEU</name>
<sequence length="85" mass="9047">MAPTSRAVDALVELDERAGSLCPPDTDPFVWADDVLHDLARLAQLVGSAAQRVTGARNPAIERQALALSAALAAQGNLQVLHRHR</sequence>
<dbReference type="Proteomes" id="UP001199469">
    <property type="component" value="Unassembled WGS sequence"/>
</dbReference>
<proteinExistence type="predicted"/>
<evidence type="ECO:0000313" key="2">
    <source>
        <dbReference type="Proteomes" id="UP001199469"/>
    </source>
</evidence>
<organism evidence="1 2">
    <name type="scientific">Actinomycetospora endophytica</name>
    <dbReference type="NCBI Taxonomy" id="2291215"/>
    <lineage>
        <taxon>Bacteria</taxon>
        <taxon>Bacillati</taxon>
        <taxon>Actinomycetota</taxon>
        <taxon>Actinomycetes</taxon>
        <taxon>Pseudonocardiales</taxon>
        <taxon>Pseudonocardiaceae</taxon>
        <taxon>Actinomycetospora</taxon>
    </lineage>
</organism>